<dbReference type="SUPFAM" id="SSF51412">
    <property type="entry name" value="Inosine monophosphate dehydrogenase (IMPDH)"/>
    <property type="match status" value="1"/>
</dbReference>
<keyword evidence="2" id="KW-0288">FMN</keyword>
<reference evidence="4 5" key="1">
    <citation type="submission" date="2023-12" db="EMBL/GenBank/DDBJ databases">
        <title>Description of new species of Mycobacterium terrae complex isolated from sewage at the Sao Paulo Zoological Park Foundation in Brazil.</title>
        <authorList>
            <person name="Romagnoli C.L."/>
            <person name="Conceicao E.C."/>
            <person name="Machado E."/>
            <person name="Barreto L.B.P.F."/>
            <person name="Sharma A."/>
            <person name="Silva N.M."/>
            <person name="Marques L.E."/>
            <person name="Juliana M.A."/>
            <person name="Lourenco M.C.S."/>
            <person name="Digiampietri L.A."/>
            <person name="Suffys P.N."/>
            <person name="Viana-Niero C."/>
        </authorList>
    </citation>
    <scope>NUCLEOTIDE SEQUENCE [LARGE SCALE GENOMIC DNA]</scope>
    <source>
        <strain evidence="4 5">MYC340</strain>
    </source>
</reference>
<dbReference type="RefSeq" id="WP_329780015.1">
    <property type="nucleotide sequence ID" value="NZ_JAYJJU010000007.1"/>
</dbReference>
<gene>
    <name evidence="4" type="ORF">KV113_09850</name>
</gene>
<proteinExistence type="predicted"/>
<dbReference type="CDD" id="cd04730">
    <property type="entry name" value="NPD_like"/>
    <property type="match status" value="1"/>
</dbReference>
<sequence length="376" mass="39227">MHNQLSERFGIEFPIFAFTHCRDVAAAVSKAGGLGVLGAIGHSPEELDVDLRWIRDQIGDRPVGVDVIVPAKFEGKGQSLSVADVNALIPAAHREFVNDLLARYDVPAGKSDRATAAGNAPAPFSPEQAFGLLEVAFAHKPALVANALGPPPPAMIEMAHDRGIPVAALAGAPNHAERHVAAGVDLIVAQGTEAGGHTGDIATMVLVPEIVDAVAPVPVLAAGGIGRGRQIAAAMALGAQGVWCGSVWLATEEAETHPTVKEKFLKATSADTLRSRSRTGKPARQLRSAWTDAWEAPAAPPTLPNPVQMLLAEPAMARIANAAHDPNSGAAQLANYFVGQIVGSLNQVKPVDRVVMEMVEEYIDTVQGMAGSLEDA</sequence>
<dbReference type="PANTHER" id="PTHR32332">
    <property type="entry name" value="2-NITROPROPANE DIOXYGENASE"/>
    <property type="match status" value="1"/>
</dbReference>
<accession>A0ABU5XV44</accession>
<evidence type="ECO:0000313" key="4">
    <source>
        <dbReference type="EMBL" id="MEB3031861.1"/>
    </source>
</evidence>
<dbReference type="Pfam" id="PF03060">
    <property type="entry name" value="NMO"/>
    <property type="match status" value="1"/>
</dbReference>
<dbReference type="InterPro" id="IPR013785">
    <property type="entry name" value="Aldolase_TIM"/>
</dbReference>
<evidence type="ECO:0000256" key="3">
    <source>
        <dbReference type="ARBA" id="ARBA00023002"/>
    </source>
</evidence>
<keyword evidence="4" id="KW-0503">Monooxygenase</keyword>
<organism evidence="4 5">
    <name type="scientific">[Mycobacterium] nativiensis</name>
    <dbReference type="NCBI Taxonomy" id="2855503"/>
    <lineage>
        <taxon>Bacteria</taxon>
        <taxon>Bacillati</taxon>
        <taxon>Actinomycetota</taxon>
        <taxon>Actinomycetes</taxon>
        <taxon>Mycobacteriales</taxon>
        <taxon>Mycobacteriaceae</taxon>
        <taxon>Mycolicibacter</taxon>
    </lineage>
</organism>
<protein>
    <submittedName>
        <fullName evidence="4">Nitronate monooxygenase family protein</fullName>
        <ecNumber evidence="4">1.13.12.-</ecNumber>
    </submittedName>
</protein>
<evidence type="ECO:0000256" key="1">
    <source>
        <dbReference type="ARBA" id="ARBA00022630"/>
    </source>
</evidence>
<dbReference type="PANTHER" id="PTHR32332:SF38">
    <property type="entry name" value="MONOOXYGENASE RV1533-RELATED"/>
    <property type="match status" value="1"/>
</dbReference>
<dbReference type="EC" id="1.13.12.-" evidence="4"/>
<dbReference type="EMBL" id="JAYJJU010000007">
    <property type="protein sequence ID" value="MEB3031861.1"/>
    <property type="molecule type" value="Genomic_DNA"/>
</dbReference>
<name>A0ABU5XV44_9MYCO</name>
<comment type="caution">
    <text evidence="4">The sequence shown here is derived from an EMBL/GenBank/DDBJ whole genome shotgun (WGS) entry which is preliminary data.</text>
</comment>
<dbReference type="InterPro" id="IPR004136">
    <property type="entry name" value="NMO"/>
</dbReference>
<keyword evidence="3 4" id="KW-0560">Oxidoreductase</keyword>
<dbReference type="Gene3D" id="3.20.20.70">
    <property type="entry name" value="Aldolase class I"/>
    <property type="match status" value="1"/>
</dbReference>
<keyword evidence="1" id="KW-0285">Flavoprotein</keyword>
<evidence type="ECO:0000313" key="5">
    <source>
        <dbReference type="Proteomes" id="UP001298593"/>
    </source>
</evidence>
<keyword evidence="5" id="KW-1185">Reference proteome</keyword>
<dbReference type="Proteomes" id="UP001298593">
    <property type="component" value="Unassembled WGS sequence"/>
</dbReference>
<dbReference type="GO" id="GO:0004497">
    <property type="term" value="F:monooxygenase activity"/>
    <property type="evidence" value="ECO:0007669"/>
    <property type="project" value="UniProtKB-KW"/>
</dbReference>
<evidence type="ECO:0000256" key="2">
    <source>
        <dbReference type="ARBA" id="ARBA00022643"/>
    </source>
</evidence>